<evidence type="ECO:0000256" key="1">
    <source>
        <dbReference type="ARBA" id="ARBA00001946"/>
    </source>
</evidence>
<dbReference type="SUPFAM" id="SSF48576">
    <property type="entry name" value="Terpenoid synthases"/>
    <property type="match status" value="1"/>
</dbReference>
<dbReference type="Proteomes" id="UP000237347">
    <property type="component" value="Unassembled WGS sequence"/>
</dbReference>
<evidence type="ECO:0000313" key="6">
    <source>
        <dbReference type="Proteomes" id="UP000237347"/>
    </source>
</evidence>
<organism evidence="5 6">
    <name type="scientific">Quercus suber</name>
    <name type="common">Cork oak</name>
    <dbReference type="NCBI Taxonomy" id="58331"/>
    <lineage>
        <taxon>Eukaryota</taxon>
        <taxon>Viridiplantae</taxon>
        <taxon>Streptophyta</taxon>
        <taxon>Embryophyta</taxon>
        <taxon>Tracheophyta</taxon>
        <taxon>Spermatophyta</taxon>
        <taxon>Magnoliopsida</taxon>
        <taxon>eudicotyledons</taxon>
        <taxon>Gunneridae</taxon>
        <taxon>Pentapetalae</taxon>
        <taxon>rosids</taxon>
        <taxon>fabids</taxon>
        <taxon>Fagales</taxon>
        <taxon>Fagaceae</taxon>
        <taxon>Quercus</taxon>
    </lineage>
</organism>
<evidence type="ECO:0000256" key="2">
    <source>
        <dbReference type="ARBA" id="ARBA00022723"/>
    </source>
</evidence>
<protein>
    <submittedName>
        <fullName evidence="5">Myrcene synthase</fullName>
    </submittedName>
</protein>
<evidence type="ECO:0000259" key="4">
    <source>
        <dbReference type="Pfam" id="PF03936"/>
    </source>
</evidence>
<keyword evidence="2" id="KW-0479">Metal-binding</keyword>
<proteinExistence type="predicted"/>
<dbReference type="GO" id="GO:0010333">
    <property type="term" value="F:terpene synthase activity"/>
    <property type="evidence" value="ECO:0007669"/>
    <property type="project" value="InterPro"/>
</dbReference>
<dbReference type="GO" id="GO:0000287">
    <property type="term" value="F:magnesium ion binding"/>
    <property type="evidence" value="ECO:0007669"/>
    <property type="project" value="InterPro"/>
</dbReference>
<feature type="domain" description="Terpene synthase metal-binding" evidence="4">
    <location>
        <begin position="42"/>
        <end position="182"/>
    </location>
</feature>
<keyword evidence="3" id="KW-0460">Magnesium</keyword>
<dbReference type="InterPro" id="IPR008949">
    <property type="entry name" value="Isoprenoid_synthase_dom_sf"/>
</dbReference>
<sequence>MKRILEALYNDDHNGDTWKENLYTTALKFRLLRQHGYRMSPEVFNNFKDERRNFKECLCEDAKVQKGLYRFSVKAKWYYSEYTPNLEEYLKNAWITISSPIILMHSYFIVANPITKEALECLEEYPKIIHWSSMILRLTNDHGTSTDELRRGDIPKSIQCCMNETGAFEKDAREYIKSLISTA</sequence>
<evidence type="ECO:0000313" key="5">
    <source>
        <dbReference type="EMBL" id="KAK7861221.1"/>
    </source>
</evidence>
<evidence type="ECO:0000256" key="3">
    <source>
        <dbReference type="ARBA" id="ARBA00022842"/>
    </source>
</evidence>
<dbReference type="EMBL" id="PKMF04000003">
    <property type="protein sequence ID" value="KAK7861221.1"/>
    <property type="molecule type" value="Genomic_DNA"/>
</dbReference>
<reference evidence="5 6" key="1">
    <citation type="journal article" date="2018" name="Sci. Data">
        <title>The draft genome sequence of cork oak.</title>
        <authorList>
            <person name="Ramos A.M."/>
            <person name="Usie A."/>
            <person name="Barbosa P."/>
            <person name="Barros P.M."/>
            <person name="Capote T."/>
            <person name="Chaves I."/>
            <person name="Simoes F."/>
            <person name="Abreu I."/>
            <person name="Carrasquinho I."/>
            <person name="Faro C."/>
            <person name="Guimaraes J.B."/>
            <person name="Mendonca D."/>
            <person name="Nobrega F."/>
            <person name="Rodrigues L."/>
            <person name="Saibo N.J.M."/>
            <person name="Varela M.C."/>
            <person name="Egas C."/>
            <person name="Matos J."/>
            <person name="Miguel C.M."/>
            <person name="Oliveira M.M."/>
            <person name="Ricardo C.P."/>
            <person name="Goncalves S."/>
        </authorList>
    </citation>
    <scope>NUCLEOTIDE SEQUENCE [LARGE SCALE GENOMIC DNA]</scope>
    <source>
        <strain evidence="6">cv. HL8</strain>
    </source>
</reference>
<dbReference type="InterPro" id="IPR050148">
    <property type="entry name" value="Terpene_synthase-like"/>
</dbReference>
<dbReference type="InterPro" id="IPR008930">
    <property type="entry name" value="Terpenoid_cyclase/PrenylTrfase"/>
</dbReference>
<name>A0AAW0MDI2_QUESU</name>
<accession>A0AAW0MDI2</accession>
<dbReference type="Gene3D" id="1.10.600.10">
    <property type="entry name" value="Farnesyl Diphosphate Synthase"/>
    <property type="match status" value="1"/>
</dbReference>
<dbReference type="Pfam" id="PF03936">
    <property type="entry name" value="Terpene_synth_C"/>
    <property type="match status" value="1"/>
</dbReference>
<gene>
    <name evidence="5" type="primary">MYRS_19</name>
    <name evidence="5" type="ORF">CFP56_024403</name>
</gene>
<keyword evidence="6" id="KW-1185">Reference proteome</keyword>
<dbReference type="InterPro" id="IPR005630">
    <property type="entry name" value="Terpene_synthase_metal-bd"/>
</dbReference>
<dbReference type="SUPFAM" id="SSF48239">
    <property type="entry name" value="Terpenoid cyclases/Protein prenyltransferases"/>
    <property type="match status" value="1"/>
</dbReference>
<comment type="cofactor">
    <cofactor evidence="1">
        <name>Mg(2+)</name>
        <dbReference type="ChEBI" id="CHEBI:18420"/>
    </cofactor>
</comment>
<dbReference type="GO" id="GO:0016114">
    <property type="term" value="P:terpenoid biosynthetic process"/>
    <property type="evidence" value="ECO:0007669"/>
    <property type="project" value="InterPro"/>
</dbReference>
<dbReference type="PANTHER" id="PTHR31225">
    <property type="entry name" value="OS04G0344100 PROTEIN-RELATED"/>
    <property type="match status" value="1"/>
</dbReference>
<comment type="caution">
    <text evidence="5">The sequence shown here is derived from an EMBL/GenBank/DDBJ whole genome shotgun (WGS) entry which is preliminary data.</text>
</comment>
<dbReference type="AlphaFoldDB" id="A0AAW0MDI2"/>
<dbReference type="PANTHER" id="PTHR31225:SF9">
    <property type="entry name" value="TERPENE SYNTHASE 10"/>
    <property type="match status" value="1"/>
</dbReference>